<organism evidence="1 2">
    <name type="scientific">Qiania dongpingensis</name>
    <dbReference type="NCBI Taxonomy" id="2763669"/>
    <lineage>
        <taxon>Bacteria</taxon>
        <taxon>Bacillati</taxon>
        <taxon>Bacillota</taxon>
        <taxon>Clostridia</taxon>
        <taxon>Lachnospirales</taxon>
        <taxon>Lachnospiraceae</taxon>
        <taxon>Qiania</taxon>
    </lineage>
</organism>
<dbReference type="EMBL" id="CP060634">
    <property type="protein sequence ID" value="QNM05136.1"/>
    <property type="molecule type" value="Genomic_DNA"/>
</dbReference>
<evidence type="ECO:0000313" key="1">
    <source>
        <dbReference type="EMBL" id="QNM05136.1"/>
    </source>
</evidence>
<dbReference type="Proteomes" id="UP000515823">
    <property type="component" value="Chromosome"/>
</dbReference>
<sequence>MNYWAWGGKYIGRRSGDYLYSKTGNPLGVFYDDELYDFSGKYIGEIRNENRIIVNKSHKNKRKLGRCKPCGKCGSSYCDYVGYVMLCGYEDFNLE</sequence>
<dbReference type="RefSeq" id="WP_249301942.1">
    <property type="nucleotide sequence ID" value="NZ_CP060634.1"/>
</dbReference>
<evidence type="ECO:0000313" key="2">
    <source>
        <dbReference type="Proteomes" id="UP000515823"/>
    </source>
</evidence>
<proteinExistence type="predicted"/>
<gene>
    <name evidence="1" type="ORF">H9Q78_11890</name>
</gene>
<dbReference type="KEGG" id="qdo:H9Q78_11890"/>
<keyword evidence="2" id="KW-1185">Reference proteome</keyword>
<dbReference type="AlphaFoldDB" id="A0A7G9G2V4"/>
<reference evidence="1 2" key="1">
    <citation type="submission" date="2020-08" db="EMBL/GenBank/DDBJ databases">
        <authorList>
            <person name="Liu C."/>
            <person name="Sun Q."/>
        </authorList>
    </citation>
    <scope>NUCLEOTIDE SEQUENCE [LARGE SCALE GENOMIC DNA]</scope>
    <source>
        <strain evidence="1 2">NSJ-38</strain>
    </source>
</reference>
<accession>A0A7G9G2V4</accession>
<protein>
    <submittedName>
        <fullName evidence="1">Uncharacterized protein</fullName>
    </submittedName>
</protein>
<name>A0A7G9G2V4_9FIRM</name>